<evidence type="ECO:0000313" key="1">
    <source>
        <dbReference type="EMBL" id="EIE19206.1"/>
    </source>
</evidence>
<gene>
    <name evidence="1" type="ORF">COCSUDRAFT_34386</name>
</gene>
<dbReference type="Proteomes" id="UP000007264">
    <property type="component" value="Unassembled WGS sequence"/>
</dbReference>
<keyword evidence="2" id="KW-1185">Reference proteome</keyword>
<accession>I0YLD7</accession>
<evidence type="ECO:0000313" key="2">
    <source>
        <dbReference type="Proteomes" id="UP000007264"/>
    </source>
</evidence>
<dbReference type="AlphaFoldDB" id="I0YLD7"/>
<name>I0YLD7_COCSC</name>
<dbReference type="RefSeq" id="XP_005643750.1">
    <property type="nucleotide sequence ID" value="XM_005643693.1"/>
</dbReference>
<dbReference type="KEGG" id="csl:COCSUDRAFT_34386"/>
<proteinExistence type="predicted"/>
<comment type="caution">
    <text evidence="1">The sequence shown here is derived from an EMBL/GenBank/DDBJ whole genome shotgun (WGS) entry which is preliminary data.</text>
</comment>
<organism evidence="1 2">
    <name type="scientific">Coccomyxa subellipsoidea (strain C-169)</name>
    <name type="common">Green microalga</name>
    <dbReference type="NCBI Taxonomy" id="574566"/>
    <lineage>
        <taxon>Eukaryota</taxon>
        <taxon>Viridiplantae</taxon>
        <taxon>Chlorophyta</taxon>
        <taxon>core chlorophytes</taxon>
        <taxon>Trebouxiophyceae</taxon>
        <taxon>Trebouxiophyceae incertae sedis</taxon>
        <taxon>Coccomyxaceae</taxon>
        <taxon>Coccomyxa</taxon>
        <taxon>Coccomyxa subellipsoidea</taxon>
    </lineage>
</organism>
<protein>
    <submittedName>
        <fullName evidence="1">Uncharacterized protein</fullName>
    </submittedName>
</protein>
<reference evidence="1 2" key="1">
    <citation type="journal article" date="2012" name="Genome Biol.">
        <title>The genome of the polar eukaryotic microalga coccomyxa subellipsoidea reveals traits of cold adaptation.</title>
        <authorList>
            <person name="Blanc G."/>
            <person name="Agarkova I."/>
            <person name="Grimwood J."/>
            <person name="Kuo A."/>
            <person name="Brueggeman A."/>
            <person name="Dunigan D."/>
            <person name="Gurnon J."/>
            <person name="Ladunga I."/>
            <person name="Lindquist E."/>
            <person name="Lucas S."/>
            <person name="Pangilinan J."/>
            <person name="Proschold T."/>
            <person name="Salamov A."/>
            <person name="Schmutz J."/>
            <person name="Weeks D."/>
            <person name="Yamada T."/>
            <person name="Claverie J.M."/>
            <person name="Grigoriev I."/>
            <person name="Van Etten J."/>
            <person name="Lomsadze A."/>
            <person name="Borodovsky M."/>
        </authorList>
    </citation>
    <scope>NUCLEOTIDE SEQUENCE [LARGE SCALE GENOMIC DNA]</scope>
    <source>
        <strain evidence="1 2">C-169</strain>
    </source>
</reference>
<sequence length="54" mass="6178">MRFRSCTSCSYCLKRAGSSSCMRSRDMGVLRMLRQNVASTEVYRSEYTLCILGL</sequence>
<dbReference type="GeneID" id="17037136"/>
<dbReference type="EMBL" id="AGSI01000020">
    <property type="protein sequence ID" value="EIE19206.1"/>
    <property type="molecule type" value="Genomic_DNA"/>
</dbReference>